<feature type="region of interest" description="Disordered" evidence="2">
    <location>
        <begin position="1"/>
        <end position="161"/>
    </location>
</feature>
<evidence type="ECO:0000256" key="1">
    <source>
        <dbReference type="SAM" id="Coils"/>
    </source>
</evidence>
<protein>
    <submittedName>
        <fullName evidence="3">Uncharacterized protein</fullName>
    </submittedName>
</protein>
<dbReference type="AlphaFoldDB" id="A0AB34KQD0"/>
<feature type="compositionally biased region" description="Acidic residues" evidence="2">
    <location>
        <begin position="80"/>
        <end position="101"/>
    </location>
</feature>
<gene>
    <name evidence="3" type="ORF">WHR41_03870</name>
</gene>
<proteinExistence type="predicted"/>
<keyword evidence="4" id="KW-1185">Reference proteome</keyword>
<organism evidence="3 4">
    <name type="scientific">Cladosporium halotolerans</name>
    <dbReference type="NCBI Taxonomy" id="1052096"/>
    <lineage>
        <taxon>Eukaryota</taxon>
        <taxon>Fungi</taxon>
        <taxon>Dikarya</taxon>
        <taxon>Ascomycota</taxon>
        <taxon>Pezizomycotina</taxon>
        <taxon>Dothideomycetes</taxon>
        <taxon>Dothideomycetidae</taxon>
        <taxon>Cladosporiales</taxon>
        <taxon>Cladosporiaceae</taxon>
        <taxon>Cladosporium</taxon>
    </lineage>
</organism>
<dbReference type="GeneID" id="96005314"/>
<reference evidence="3 4" key="1">
    <citation type="journal article" date="2020" name="Microbiol. Resour. Announc.">
        <title>Draft Genome Sequence of a Cladosporium Species Isolated from the Mesophotic Ascidian Didemnum maculosum.</title>
        <authorList>
            <person name="Gioti A."/>
            <person name="Siaperas R."/>
            <person name="Nikolaivits E."/>
            <person name="Le Goff G."/>
            <person name="Ouazzani J."/>
            <person name="Kotoulas G."/>
            <person name="Topakas E."/>
        </authorList>
    </citation>
    <scope>NUCLEOTIDE SEQUENCE [LARGE SCALE GENOMIC DNA]</scope>
    <source>
        <strain evidence="3 4">TM138-S3</strain>
    </source>
</reference>
<comment type="caution">
    <text evidence="3">The sequence shown here is derived from an EMBL/GenBank/DDBJ whole genome shotgun (WGS) entry which is preliminary data.</text>
</comment>
<feature type="coiled-coil region" evidence="1">
    <location>
        <begin position="311"/>
        <end position="338"/>
    </location>
</feature>
<feature type="compositionally biased region" description="Low complexity" evidence="2">
    <location>
        <begin position="54"/>
        <end position="68"/>
    </location>
</feature>
<evidence type="ECO:0000256" key="2">
    <source>
        <dbReference type="SAM" id="MobiDB-lite"/>
    </source>
</evidence>
<keyword evidence="1" id="KW-0175">Coiled coil</keyword>
<evidence type="ECO:0000313" key="4">
    <source>
        <dbReference type="Proteomes" id="UP000803884"/>
    </source>
</evidence>
<feature type="compositionally biased region" description="Low complexity" evidence="2">
    <location>
        <begin position="122"/>
        <end position="135"/>
    </location>
</feature>
<dbReference type="Proteomes" id="UP000803884">
    <property type="component" value="Unassembled WGS sequence"/>
</dbReference>
<name>A0AB34KQD0_9PEZI</name>
<dbReference type="RefSeq" id="XP_069230438.1">
    <property type="nucleotide sequence ID" value="XM_069372476.1"/>
</dbReference>
<evidence type="ECO:0000313" key="3">
    <source>
        <dbReference type="EMBL" id="KAL1587333.1"/>
    </source>
</evidence>
<dbReference type="EMBL" id="JAAQHG020000010">
    <property type="protein sequence ID" value="KAL1587333.1"/>
    <property type="molecule type" value="Genomic_DNA"/>
</dbReference>
<feature type="compositionally biased region" description="Basic and acidic residues" evidence="2">
    <location>
        <begin position="102"/>
        <end position="121"/>
    </location>
</feature>
<accession>A0AB34KQD0</accession>
<sequence length="377" mass="41144">MSSSPPLSPIRNYISPIDTSPTNSYREQRRRRNSSFSSNHDRSPVTPRSRHRSSIASNYSQSSQTAADGAGGGGMGNLADELDQLSDDEEYEEGATEDALDNADKQHETQGDAAEGARDSGIDVSYSSKKSSPRSIRNFSKPFAQSEKPPDEAEEDELQERLSPELEDCISAVHRMAQYSDATADPLIPRVVALMHDLGNQSGLESGAQRLNTSANSMSTHLGKETKVLQALAASLYSPFIFSTPLDLASVEESLPLIEALLTSLPRPDTAPLVGIQKLGRETEATVQALAGLTDTLQMGKQTTNAASRHLRTTQTMVADLRREREMAETAREELSRSPWEERIKGGWCKNECRDVVSGFDDVCNALRESLARSVEA</sequence>